<dbReference type="InterPro" id="IPR052734">
    <property type="entry name" value="Nod_factor_acetyltransferase"/>
</dbReference>
<evidence type="ECO:0000313" key="3">
    <source>
        <dbReference type="EMBL" id="KRK12127.1"/>
    </source>
</evidence>
<dbReference type="Proteomes" id="UP000051984">
    <property type="component" value="Unassembled WGS sequence"/>
</dbReference>
<dbReference type="PANTHER" id="PTHR37312:SF1">
    <property type="entry name" value="MEMBRANE-BOUND ACYLTRANSFERASE YKRP-RELATED"/>
    <property type="match status" value="1"/>
</dbReference>
<feature type="transmembrane region" description="Helical" evidence="1">
    <location>
        <begin position="251"/>
        <end position="270"/>
    </location>
</feature>
<keyword evidence="3" id="KW-0808">Transferase</keyword>
<feature type="transmembrane region" description="Helical" evidence="1">
    <location>
        <begin position="88"/>
        <end position="106"/>
    </location>
</feature>
<evidence type="ECO:0000259" key="2">
    <source>
        <dbReference type="Pfam" id="PF01757"/>
    </source>
</evidence>
<feature type="transmembrane region" description="Helical" evidence="1">
    <location>
        <begin position="159"/>
        <end position="182"/>
    </location>
</feature>
<dbReference type="EMBL" id="AZCT01000010">
    <property type="protein sequence ID" value="KRK12127.1"/>
    <property type="molecule type" value="Genomic_DNA"/>
</dbReference>
<organism evidence="3 4">
    <name type="scientific">Lacticaseibacillus zeae DSM 20178 = KCTC 3804</name>
    <dbReference type="NCBI Taxonomy" id="1423816"/>
    <lineage>
        <taxon>Bacteria</taxon>
        <taxon>Bacillati</taxon>
        <taxon>Bacillota</taxon>
        <taxon>Bacilli</taxon>
        <taxon>Lactobacillales</taxon>
        <taxon>Lactobacillaceae</taxon>
        <taxon>Lacticaseibacillus</taxon>
    </lineage>
</organism>
<accession>A0A0R1ESI0</accession>
<keyword evidence="1" id="KW-0812">Transmembrane</keyword>
<protein>
    <submittedName>
        <fullName evidence="3">Acyltransferase 3</fullName>
    </submittedName>
</protein>
<feature type="transmembrane region" description="Helical" evidence="1">
    <location>
        <begin position="21"/>
        <end position="38"/>
    </location>
</feature>
<evidence type="ECO:0000313" key="4">
    <source>
        <dbReference type="Proteomes" id="UP000051984"/>
    </source>
</evidence>
<dbReference type="GO" id="GO:0016747">
    <property type="term" value="F:acyltransferase activity, transferring groups other than amino-acyl groups"/>
    <property type="evidence" value="ECO:0007669"/>
    <property type="project" value="InterPro"/>
</dbReference>
<reference evidence="3 4" key="1">
    <citation type="journal article" date="2015" name="Genome Announc.">
        <title>Expanding the biotechnology potential of lactobacilli through comparative genomics of 213 strains and associated genera.</title>
        <authorList>
            <person name="Sun Z."/>
            <person name="Harris H.M."/>
            <person name="McCann A."/>
            <person name="Guo C."/>
            <person name="Argimon S."/>
            <person name="Zhang W."/>
            <person name="Yang X."/>
            <person name="Jeffery I.B."/>
            <person name="Cooney J.C."/>
            <person name="Kagawa T.F."/>
            <person name="Liu W."/>
            <person name="Song Y."/>
            <person name="Salvetti E."/>
            <person name="Wrobel A."/>
            <person name="Rasinkangas P."/>
            <person name="Parkhill J."/>
            <person name="Rea M.C."/>
            <person name="O'Sullivan O."/>
            <person name="Ritari J."/>
            <person name="Douillard F.P."/>
            <person name="Paul Ross R."/>
            <person name="Yang R."/>
            <person name="Briner A.E."/>
            <person name="Felis G.E."/>
            <person name="de Vos W.M."/>
            <person name="Barrangou R."/>
            <person name="Klaenhammer T.R."/>
            <person name="Caufield P.W."/>
            <person name="Cui Y."/>
            <person name="Zhang H."/>
            <person name="O'Toole P.W."/>
        </authorList>
    </citation>
    <scope>NUCLEOTIDE SEQUENCE [LARGE SCALE GENOMIC DNA]</scope>
    <source>
        <strain evidence="3 4">DSM 20178</strain>
    </source>
</reference>
<dbReference type="InterPro" id="IPR002656">
    <property type="entry name" value="Acyl_transf_3_dom"/>
</dbReference>
<name>A0A0R1ESI0_LACZE</name>
<dbReference type="PATRIC" id="fig|1423816.3.peg.540"/>
<dbReference type="Pfam" id="PF01757">
    <property type="entry name" value="Acyl_transf_3"/>
    <property type="match status" value="1"/>
</dbReference>
<dbReference type="AlphaFoldDB" id="A0A0R1ESI0"/>
<dbReference type="eggNOG" id="COG3594">
    <property type="taxonomic scope" value="Bacteria"/>
</dbReference>
<gene>
    <name evidence="3" type="ORF">FD51_GL000537</name>
</gene>
<keyword evidence="3" id="KW-0012">Acyltransferase</keyword>
<sequence>MNTEGAFQNVKVQSTHQRIEWIDVAKGLGIIAVVLGHFYPRNTTFYESLYWWHMPLFFMIGGFFVKPTTLPTLRDYLRRRFWPMFKQYFGYGVGLILLNFVVEQRTPAFTLDYLRRLVYGGTELNGYLSVFWFMTVYAFSSLLFSLLRGYMPKVWQEAVLMAGLFWLGFSYPNAEAALGFPIPGNLDLVLVALPYMFVGWWLFHYARQVVTKPWFMVVAVGLFAVLFTAQSRGQIDFLLYMKSHHLTDPLLAGWAPVIICGGLFAGAKIVSGTFAGNWLDRIGRSTLPIMYGHKAVGYVLEKFGDPNILVLVIAGVTIPLFLAYAGRCVRERWQGGGLYAFN</sequence>
<evidence type="ECO:0000256" key="1">
    <source>
        <dbReference type="SAM" id="Phobius"/>
    </source>
</evidence>
<proteinExistence type="predicted"/>
<keyword evidence="1" id="KW-1133">Transmembrane helix</keyword>
<feature type="domain" description="Acyltransferase 3" evidence="2">
    <location>
        <begin position="20"/>
        <end position="320"/>
    </location>
</feature>
<comment type="caution">
    <text evidence="3">The sequence shown here is derived from an EMBL/GenBank/DDBJ whole genome shotgun (WGS) entry which is preliminary data.</text>
</comment>
<feature type="transmembrane region" description="Helical" evidence="1">
    <location>
        <begin position="306"/>
        <end position="325"/>
    </location>
</feature>
<feature type="transmembrane region" description="Helical" evidence="1">
    <location>
        <begin position="50"/>
        <end position="67"/>
    </location>
</feature>
<dbReference type="PANTHER" id="PTHR37312">
    <property type="entry name" value="MEMBRANE-BOUND ACYLTRANSFERASE YKRP-RELATED"/>
    <property type="match status" value="1"/>
</dbReference>
<feature type="transmembrane region" description="Helical" evidence="1">
    <location>
        <begin position="188"/>
        <end position="206"/>
    </location>
</feature>
<feature type="transmembrane region" description="Helical" evidence="1">
    <location>
        <begin position="213"/>
        <end position="231"/>
    </location>
</feature>
<keyword evidence="1" id="KW-0472">Membrane</keyword>
<feature type="transmembrane region" description="Helical" evidence="1">
    <location>
        <begin position="126"/>
        <end position="147"/>
    </location>
</feature>